<comment type="catalytic activity">
    <reaction evidence="10">
        <text>2'-deoxyribonucleotide-(2'-deoxyribose 5'-phosphate)-2'-deoxyribonucleotide-DNA = a 3'-end 2'-deoxyribonucleotide-(2,3-dehydro-2,3-deoxyribose 5'-phosphate)-DNA + a 5'-end 5'-phospho-2'-deoxyribonucleoside-DNA + H(+)</text>
        <dbReference type="Rhea" id="RHEA:66592"/>
        <dbReference type="Rhea" id="RHEA-COMP:13180"/>
        <dbReference type="Rhea" id="RHEA-COMP:16897"/>
        <dbReference type="Rhea" id="RHEA-COMP:17067"/>
        <dbReference type="ChEBI" id="CHEBI:15378"/>
        <dbReference type="ChEBI" id="CHEBI:136412"/>
        <dbReference type="ChEBI" id="CHEBI:157695"/>
        <dbReference type="ChEBI" id="CHEBI:167181"/>
        <dbReference type="EC" id="4.2.99.18"/>
    </reaction>
</comment>
<evidence type="ECO:0000256" key="4">
    <source>
        <dbReference type="ARBA" id="ARBA00022763"/>
    </source>
</evidence>
<evidence type="ECO:0000256" key="10">
    <source>
        <dbReference type="HAMAP-Rule" id="MF_00942"/>
    </source>
</evidence>
<keyword evidence="6 10" id="KW-0408">Iron</keyword>
<feature type="compositionally biased region" description="Polar residues" evidence="11">
    <location>
        <begin position="1"/>
        <end position="21"/>
    </location>
</feature>
<dbReference type="PROSITE" id="PS01155">
    <property type="entry name" value="ENDONUCLEASE_III_2"/>
    <property type="match status" value="1"/>
</dbReference>
<evidence type="ECO:0000256" key="6">
    <source>
        <dbReference type="ARBA" id="ARBA00023004"/>
    </source>
</evidence>
<evidence type="ECO:0000313" key="14">
    <source>
        <dbReference type="Proteomes" id="UP000050465"/>
    </source>
</evidence>
<keyword evidence="10 13" id="KW-0456">Lyase</keyword>
<accession>A0A0P8DCG0</accession>
<feature type="compositionally biased region" description="Basic residues" evidence="11">
    <location>
        <begin position="299"/>
        <end position="309"/>
    </location>
</feature>
<dbReference type="HAMAP" id="MF_00942">
    <property type="entry name" value="Nth"/>
    <property type="match status" value="1"/>
</dbReference>
<sequence>MSPVAANSSASFGTHSSSPPSKENGYEAVPLPLPHLPPPLLRPVQKISKKPRAIEILTRLKAMYPEAPCSLDYESPVQLMVATMLAAQCTDARVNQVTPALFARFPDAVALAGADISELEELVRSTGFYRNKAKNILAACHKIVTEFGGQVPQTMDELTSLPGVARKTANVVLAHAFDIHEGVTVDTHVKRISGLLGLTTHTEPVKIEQDLMKLLPQADWENWSIRLVYHGRAVCRARLPMCDRCDLLDICPGAIKLRKAAAKAAKAKAAKAEVTKAKVTKAKVTKAKITKAKVTQTKSSKRAKRKVLD</sequence>
<dbReference type="GO" id="GO:0046872">
    <property type="term" value="F:metal ion binding"/>
    <property type="evidence" value="ECO:0007669"/>
    <property type="project" value="UniProtKB-KW"/>
</dbReference>
<feature type="binding site" evidence="10">
    <location>
        <position position="242"/>
    </location>
    <ligand>
        <name>[4Fe-4S] cluster</name>
        <dbReference type="ChEBI" id="CHEBI:49883"/>
    </ligand>
</feature>
<dbReference type="Proteomes" id="UP000050465">
    <property type="component" value="Unassembled WGS sequence"/>
</dbReference>
<keyword evidence="2 10" id="KW-0004">4Fe-4S</keyword>
<evidence type="ECO:0000256" key="2">
    <source>
        <dbReference type="ARBA" id="ARBA00022485"/>
    </source>
</evidence>
<keyword evidence="13" id="KW-0540">Nuclease</keyword>
<organism evidence="13 14">
    <name type="scientific">Phormidesmis priestleyi Ana</name>
    <dbReference type="NCBI Taxonomy" id="1666911"/>
    <lineage>
        <taxon>Bacteria</taxon>
        <taxon>Bacillati</taxon>
        <taxon>Cyanobacteriota</taxon>
        <taxon>Cyanophyceae</taxon>
        <taxon>Leptolyngbyales</taxon>
        <taxon>Leptolyngbyaceae</taxon>
        <taxon>Phormidesmis</taxon>
    </lineage>
</organism>
<feature type="region of interest" description="Disordered" evidence="11">
    <location>
        <begin position="1"/>
        <end position="29"/>
    </location>
</feature>
<keyword evidence="10" id="KW-0238">DNA-binding</keyword>
<evidence type="ECO:0000256" key="8">
    <source>
        <dbReference type="ARBA" id="ARBA00023204"/>
    </source>
</evidence>
<feature type="region of interest" description="Disordered" evidence="11">
    <location>
        <begin position="290"/>
        <end position="309"/>
    </location>
</feature>
<dbReference type="SMART" id="SM00478">
    <property type="entry name" value="ENDO3c"/>
    <property type="match status" value="1"/>
</dbReference>
<keyword evidence="3 10" id="KW-0479">Metal-binding</keyword>
<dbReference type="PATRIC" id="fig|1666911.3.peg.1256"/>
<dbReference type="EMBL" id="LJZR01000027">
    <property type="protein sequence ID" value="KPQ33782.1"/>
    <property type="molecule type" value="Genomic_DNA"/>
</dbReference>
<dbReference type="InterPro" id="IPR011257">
    <property type="entry name" value="DNA_glycosylase"/>
</dbReference>
<gene>
    <name evidence="10 13" type="primary">nth</name>
    <name evidence="13" type="ORF">HLUCCA11_17375</name>
</gene>
<evidence type="ECO:0000256" key="9">
    <source>
        <dbReference type="ARBA" id="ARBA00023295"/>
    </source>
</evidence>
<evidence type="ECO:0000313" key="13">
    <source>
        <dbReference type="EMBL" id="KPQ33782.1"/>
    </source>
</evidence>
<dbReference type="AlphaFoldDB" id="A0A0P8DCG0"/>
<keyword evidence="4 10" id="KW-0227">DNA damage</keyword>
<comment type="caution">
    <text evidence="13">The sequence shown here is derived from an EMBL/GenBank/DDBJ whole genome shotgun (WGS) entry which is preliminary data.</text>
</comment>
<keyword evidence="8 10" id="KW-0234">DNA repair</keyword>
<dbReference type="EC" id="4.2.99.18" evidence="10"/>
<dbReference type="Pfam" id="PF00730">
    <property type="entry name" value="HhH-GPD"/>
    <property type="match status" value="1"/>
</dbReference>
<comment type="function">
    <text evidence="10">DNA repair enzyme that has both DNA N-glycosylase activity and AP-lyase activity. The DNA N-glycosylase activity releases various damaged pyrimidines from DNA by cleaving the N-glycosidic bond, leaving an AP (apurinic/apyrimidinic) site. The AP-lyase activity cleaves the phosphodiester bond 3' to the AP site by a beta-elimination, leaving a 3'-terminal unsaturated sugar and a product with a terminal 5'-phosphate.</text>
</comment>
<dbReference type="FunFam" id="1.10.340.30:FF:000001">
    <property type="entry name" value="Endonuclease III"/>
    <property type="match status" value="1"/>
</dbReference>
<dbReference type="GO" id="GO:0051539">
    <property type="term" value="F:4 iron, 4 sulfur cluster binding"/>
    <property type="evidence" value="ECO:0007669"/>
    <property type="project" value="UniProtKB-UniRule"/>
</dbReference>
<protein>
    <recommendedName>
        <fullName evidence="10">Endonuclease III</fullName>
        <ecNumber evidence="10">4.2.99.18</ecNumber>
    </recommendedName>
    <alternativeName>
        <fullName evidence="10">DNA-(apurinic or apyrimidinic site) lyase</fullName>
    </alternativeName>
</protein>
<comment type="similarity">
    <text evidence="1 10">Belongs to the Nth/MutY family.</text>
</comment>
<feature type="binding site" evidence="10">
    <location>
        <position position="251"/>
    </location>
    <ligand>
        <name>[4Fe-4S] cluster</name>
        <dbReference type="ChEBI" id="CHEBI:49883"/>
    </ligand>
</feature>
<dbReference type="Gene3D" id="1.10.1670.10">
    <property type="entry name" value="Helix-hairpin-Helix base-excision DNA repair enzymes (C-terminal)"/>
    <property type="match status" value="1"/>
</dbReference>
<dbReference type="InterPro" id="IPR004036">
    <property type="entry name" value="Endonuclease-III-like_CS2"/>
</dbReference>
<name>A0A0P8DCG0_9CYAN</name>
<evidence type="ECO:0000259" key="12">
    <source>
        <dbReference type="SMART" id="SM00478"/>
    </source>
</evidence>
<evidence type="ECO:0000256" key="1">
    <source>
        <dbReference type="ARBA" id="ARBA00008343"/>
    </source>
</evidence>
<keyword evidence="5 10" id="KW-0378">Hydrolase</keyword>
<dbReference type="Gene3D" id="1.10.340.30">
    <property type="entry name" value="Hypothetical protein, domain 2"/>
    <property type="match status" value="1"/>
</dbReference>
<evidence type="ECO:0000256" key="11">
    <source>
        <dbReference type="SAM" id="MobiDB-lite"/>
    </source>
</evidence>
<comment type="cofactor">
    <cofactor evidence="10">
        <name>[4Fe-4S] cluster</name>
        <dbReference type="ChEBI" id="CHEBI:49883"/>
    </cofactor>
    <text evidence="10">Binds 1 [4Fe-4S] cluster.</text>
</comment>
<dbReference type="GO" id="GO:0019104">
    <property type="term" value="F:DNA N-glycosylase activity"/>
    <property type="evidence" value="ECO:0007669"/>
    <property type="project" value="UniProtKB-UniRule"/>
</dbReference>
<keyword evidence="9 10" id="KW-0326">Glycosidase</keyword>
<reference evidence="13 14" key="1">
    <citation type="submission" date="2015-09" db="EMBL/GenBank/DDBJ databases">
        <title>Identification and resolution of microdiversity through metagenomic sequencing of parallel consortia.</title>
        <authorList>
            <person name="Nelson W.C."/>
            <person name="Romine M.F."/>
            <person name="Lindemann S.R."/>
        </authorList>
    </citation>
    <scope>NUCLEOTIDE SEQUENCE [LARGE SCALE GENOMIC DNA]</scope>
    <source>
        <strain evidence="13">Ana</strain>
    </source>
</reference>
<keyword evidence="7 10" id="KW-0411">Iron-sulfur</keyword>
<dbReference type="NCBIfam" id="TIGR01083">
    <property type="entry name" value="nth"/>
    <property type="match status" value="1"/>
</dbReference>
<dbReference type="InterPro" id="IPR023170">
    <property type="entry name" value="HhH_base_excis_C"/>
</dbReference>
<keyword evidence="13" id="KW-0255">Endonuclease</keyword>
<dbReference type="Pfam" id="PF00633">
    <property type="entry name" value="HHH"/>
    <property type="match status" value="1"/>
</dbReference>
<dbReference type="CDD" id="cd00056">
    <property type="entry name" value="ENDO3c"/>
    <property type="match status" value="1"/>
</dbReference>
<dbReference type="InterPro" id="IPR000445">
    <property type="entry name" value="HhH_motif"/>
</dbReference>
<proteinExistence type="inferred from homology"/>
<dbReference type="PANTHER" id="PTHR10359">
    <property type="entry name" value="A/G-SPECIFIC ADENINE GLYCOSYLASE/ENDONUCLEASE III"/>
    <property type="match status" value="1"/>
</dbReference>
<dbReference type="STRING" id="1666911.HLUCCA11_17375"/>
<dbReference type="GO" id="GO:0003677">
    <property type="term" value="F:DNA binding"/>
    <property type="evidence" value="ECO:0007669"/>
    <property type="project" value="UniProtKB-UniRule"/>
</dbReference>
<evidence type="ECO:0000256" key="7">
    <source>
        <dbReference type="ARBA" id="ARBA00023014"/>
    </source>
</evidence>
<dbReference type="PANTHER" id="PTHR10359:SF18">
    <property type="entry name" value="ENDONUCLEASE III"/>
    <property type="match status" value="1"/>
</dbReference>
<evidence type="ECO:0000256" key="5">
    <source>
        <dbReference type="ARBA" id="ARBA00022801"/>
    </source>
</evidence>
<dbReference type="GO" id="GO:0140078">
    <property type="term" value="F:class I DNA-(apurinic or apyrimidinic site) endonuclease activity"/>
    <property type="evidence" value="ECO:0007669"/>
    <property type="project" value="UniProtKB-EC"/>
</dbReference>
<dbReference type="InterPro" id="IPR003265">
    <property type="entry name" value="HhH-GPD_domain"/>
</dbReference>
<dbReference type="GO" id="GO:0006285">
    <property type="term" value="P:base-excision repair, AP site formation"/>
    <property type="evidence" value="ECO:0007669"/>
    <property type="project" value="TreeGrafter"/>
</dbReference>
<feature type="domain" description="HhH-GPD" evidence="12">
    <location>
        <begin position="85"/>
        <end position="233"/>
    </location>
</feature>
<evidence type="ECO:0000256" key="3">
    <source>
        <dbReference type="ARBA" id="ARBA00022723"/>
    </source>
</evidence>
<feature type="binding site" evidence="10">
    <location>
        <position position="235"/>
    </location>
    <ligand>
        <name>[4Fe-4S] cluster</name>
        <dbReference type="ChEBI" id="CHEBI:49883"/>
    </ligand>
</feature>
<dbReference type="InterPro" id="IPR005759">
    <property type="entry name" value="Nth"/>
</dbReference>
<feature type="binding site" evidence="10">
    <location>
        <position position="245"/>
    </location>
    <ligand>
        <name>[4Fe-4S] cluster</name>
        <dbReference type="ChEBI" id="CHEBI:49883"/>
    </ligand>
</feature>
<dbReference type="SUPFAM" id="SSF48150">
    <property type="entry name" value="DNA-glycosylase"/>
    <property type="match status" value="1"/>
</dbReference>